<keyword evidence="1" id="KW-0472">Membrane</keyword>
<feature type="transmembrane region" description="Helical" evidence="1">
    <location>
        <begin position="12"/>
        <end position="27"/>
    </location>
</feature>
<evidence type="ECO:0000256" key="1">
    <source>
        <dbReference type="SAM" id="Phobius"/>
    </source>
</evidence>
<protein>
    <submittedName>
        <fullName evidence="2">18563_t:CDS:1</fullName>
    </submittedName>
</protein>
<keyword evidence="3" id="KW-1185">Reference proteome</keyword>
<sequence length="63" mass="7200">PDIWCSSEEADSYWSILIVLDWGVISLKKGKNMFRGLGKDASCMIGLLRLWPLNSYEKALCYD</sequence>
<name>A0ABN7WWX8_GIGMA</name>
<accession>A0ABN7WWX8</accession>
<organism evidence="2 3">
    <name type="scientific">Gigaspora margarita</name>
    <dbReference type="NCBI Taxonomy" id="4874"/>
    <lineage>
        <taxon>Eukaryota</taxon>
        <taxon>Fungi</taxon>
        <taxon>Fungi incertae sedis</taxon>
        <taxon>Mucoromycota</taxon>
        <taxon>Glomeromycotina</taxon>
        <taxon>Glomeromycetes</taxon>
        <taxon>Diversisporales</taxon>
        <taxon>Gigasporaceae</taxon>
        <taxon>Gigaspora</taxon>
    </lineage>
</organism>
<keyword evidence="1" id="KW-1133">Transmembrane helix</keyword>
<proteinExistence type="predicted"/>
<gene>
    <name evidence="2" type="ORF">GMARGA_LOCUS35916</name>
</gene>
<evidence type="ECO:0000313" key="3">
    <source>
        <dbReference type="Proteomes" id="UP000789901"/>
    </source>
</evidence>
<reference evidence="2 3" key="1">
    <citation type="submission" date="2021-06" db="EMBL/GenBank/DDBJ databases">
        <authorList>
            <person name="Kallberg Y."/>
            <person name="Tangrot J."/>
            <person name="Rosling A."/>
        </authorList>
    </citation>
    <scope>NUCLEOTIDE SEQUENCE [LARGE SCALE GENOMIC DNA]</scope>
    <source>
        <strain evidence="2 3">120-4 pot B 10/14</strain>
    </source>
</reference>
<dbReference type="EMBL" id="CAJVQB010068618">
    <property type="protein sequence ID" value="CAG8842315.1"/>
    <property type="molecule type" value="Genomic_DNA"/>
</dbReference>
<keyword evidence="1" id="KW-0812">Transmembrane</keyword>
<dbReference type="Proteomes" id="UP000789901">
    <property type="component" value="Unassembled WGS sequence"/>
</dbReference>
<evidence type="ECO:0000313" key="2">
    <source>
        <dbReference type="EMBL" id="CAG8842315.1"/>
    </source>
</evidence>
<comment type="caution">
    <text evidence="2">The sequence shown here is derived from an EMBL/GenBank/DDBJ whole genome shotgun (WGS) entry which is preliminary data.</text>
</comment>
<feature type="non-terminal residue" evidence="2">
    <location>
        <position position="1"/>
    </location>
</feature>
<feature type="non-terminal residue" evidence="2">
    <location>
        <position position="63"/>
    </location>
</feature>